<protein>
    <submittedName>
        <fullName evidence="1">6-bladed beta-propeller</fullName>
    </submittedName>
</protein>
<reference evidence="1 2" key="1">
    <citation type="submission" date="2020-02" db="EMBL/GenBank/DDBJ databases">
        <title>Aliifodinibius halophilus 2W32, complete genome.</title>
        <authorList>
            <person name="Li Y."/>
            <person name="Wu S."/>
        </authorList>
    </citation>
    <scope>NUCLEOTIDE SEQUENCE [LARGE SCALE GENOMIC DNA]</scope>
    <source>
        <strain evidence="1 2">2W32</strain>
    </source>
</reference>
<keyword evidence="2" id="KW-1185">Reference proteome</keyword>
<organism evidence="1 2">
    <name type="scientific">Fodinibius halophilus</name>
    <dbReference type="NCBI Taxonomy" id="1736908"/>
    <lineage>
        <taxon>Bacteria</taxon>
        <taxon>Pseudomonadati</taxon>
        <taxon>Balneolota</taxon>
        <taxon>Balneolia</taxon>
        <taxon>Balneolales</taxon>
        <taxon>Balneolaceae</taxon>
        <taxon>Fodinibius</taxon>
    </lineage>
</organism>
<evidence type="ECO:0000313" key="1">
    <source>
        <dbReference type="EMBL" id="NGP90086.1"/>
    </source>
</evidence>
<dbReference type="AlphaFoldDB" id="A0A6M1T3U5"/>
<dbReference type="EMBL" id="JAALLS010000033">
    <property type="protein sequence ID" value="NGP90086.1"/>
    <property type="molecule type" value="Genomic_DNA"/>
</dbReference>
<sequence>MRVFFICSFVFMVFGCGNRADQSETYSVSTVNKQSLELNHIYSFPLENSSDATVLANPYPSVRLSNDGNRIAIKDMLQDHIVLYDSLGNHLATIGKQGKGPREFVEITSWNFDENKNLLVFDAPQKLVKIFNSNGKLKKSSKVFTEDQLLGFGISFYAHDSLIYMGILEAQYSNLENAEYSKLIALNNYEGELQKTIGKYDPYVSQATMYTSQPVFDIDFKRDKIYSTQMNSYRVQVYDLKDHNRMAYFGYKSDHFIESEEKISPFHQKSKRREMGLNQSYTNGIYITSRYILIYFRNLTEDWYQSRSPQDKKHFISVYDRYNYNFIGEISLPYSLQAVHKDRLYLVENNNPDNYTIGIYKIQTAH</sequence>
<evidence type="ECO:0000313" key="2">
    <source>
        <dbReference type="Proteomes" id="UP000479132"/>
    </source>
</evidence>
<comment type="caution">
    <text evidence="1">The sequence shown here is derived from an EMBL/GenBank/DDBJ whole genome shotgun (WGS) entry which is preliminary data.</text>
</comment>
<gene>
    <name evidence="1" type="ORF">G3569_17140</name>
</gene>
<proteinExistence type="predicted"/>
<dbReference type="PROSITE" id="PS51257">
    <property type="entry name" value="PROKAR_LIPOPROTEIN"/>
    <property type="match status" value="1"/>
</dbReference>
<dbReference type="Proteomes" id="UP000479132">
    <property type="component" value="Unassembled WGS sequence"/>
</dbReference>
<dbReference type="InterPro" id="IPR011042">
    <property type="entry name" value="6-blade_b-propeller_TolB-like"/>
</dbReference>
<name>A0A6M1T3U5_9BACT</name>
<dbReference type="Pfam" id="PF17170">
    <property type="entry name" value="DUF5128"/>
    <property type="match status" value="1"/>
</dbReference>
<dbReference type="Gene3D" id="2.120.10.30">
    <property type="entry name" value="TolB, C-terminal domain"/>
    <property type="match status" value="1"/>
</dbReference>
<dbReference type="SUPFAM" id="SSF63825">
    <property type="entry name" value="YWTD domain"/>
    <property type="match status" value="1"/>
</dbReference>
<dbReference type="RefSeq" id="WP_165271315.1">
    <property type="nucleotide sequence ID" value="NZ_JAALLS010000033.1"/>
</dbReference>
<accession>A0A6M1T3U5</accession>